<accession>A0A2K1JGQ2</accession>
<proteinExistence type="predicted"/>
<organism evidence="2">
    <name type="scientific">Physcomitrium patens</name>
    <name type="common">Spreading-leaved earth moss</name>
    <name type="synonym">Physcomitrella patens</name>
    <dbReference type="NCBI Taxonomy" id="3218"/>
    <lineage>
        <taxon>Eukaryota</taxon>
        <taxon>Viridiplantae</taxon>
        <taxon>Streptophyta</taxon>
        <taxon>Embryophyta</taxon>
        <taxon>Bryophyta</taxon>
        <taxon>Bryophytina</taxon>
        <taxon>Bryopsida</taxon>
        <taxon>Funariidae</taxon>
        <taxon>Funariales</taxon>
        <taxon>Funariaceae</taxon>
        <taxon>Physcomitrium</taxon>
    </lineage>
</organism>
<dbReference type="EnsemblPlants" id="Pp3c14_7170V3.4">
    <property type="protein sequence ID" value="Pp3c14_7170V3.4"/>
    <property type="gene ID" value="Pp3c14_7170"/>
</dbReference>
<evidence type="ECO:0000313" key="4">
    <source>
        <dbReference type="Proteomes" id="UP000006727"/>
    </source>
</evidence>
<dbReference type="Pfam" id="PF00561">
    <property type="entry name" value="Abhydrolase_1"/>
    <property type="match status" value="1"/>
</dbReference>
<evidence type="ECO:0000313" key="3">
    <source>
        <dbReference type="EnsemblPlants" id="Pp3c14_7170V3.1"/>
    </source>
</evidence>
<dbReference type="PaxDb" id="3218-PP1S409_44V6.1"/>
<dbReference type="Proteomes" id="UP000006727">
    <property type="component" value="Chromosome 14"/>
</dbReference>
<dbReference type="EMBL" id="ABEU02000014">
    <property type="protein sequence ID" value="PNR40741.1"/>
    <property type="molecule type" value="Genomic_DNA"/>
</dbReference>
<keyword evidence="4" id="KW-1185">Reference proteome</keyword>
<reference evidence="2 4" key="2">
    <citation type="journal article" date="2018" name="Plant J.">
        <title>The Physcomitrella patens chromosome-scale assembly reveals moss genome structure and evolution.</title>
        <authorList>
            <person name="Lang D."/>
            <person name="Ullrich K.K."/>
            <person name="Murat F."/>
            <person name="Fuchs J."/>
            <person name="Jenkins J."/>
            <person name="Haas F.B."/>
            <person name="Piednoel M."/>
            <person name="Gundlach H."/>
            <person name="Van Bel M."/>
            <person name="Meyberg R."/>
            <person name="Vives C."/>
            <person name="Morata J."/>
            <person name="Symeonidi A."/>
            <person name="Hiss M."/>
            <person name="Muchero W."/>
            <person name="Kamisugi Y."/>
            <person name="Saleh O."/>
            <person name="Blanc G."/>
            <person name="Decker E.L."/>
            <person name="van Gessel N."/>
            <person name="Grimwood J."/>
            <person name="Hayes R.D."/>
            <person name="Graham S.W."/>
            <person name="Gunter L.E."/>
            <person name="McDaniel S.F."/>
            <person name="Hoernstein S.N.W."/>
            <person name="Larsson A."/>
            <person name="Li F.W."/>
            <person name="Perroud P.F."/>
            <person name="Phillips J."/>
            <person name="Ranjan P."/>
            <person name="Rokshar D.S."/>
            <person name="Rothfels C.J."/>
            <person name="Schneider L."/>
            <person name="Shu S."/>
            <person name="Stevenson D.W."/>
            <person name="Thummler F."/>
            <person name="Tillich M."/>
            <person name="Villarreal Aguilar J.C."/>
            <person name="Widiez T."/>
            <person name="Wong G.K."/>
            <person name="Wymore A."/>
            <person name="Zhang Y."/>
            <person name="Zimmer A.D."/>
            <person name="Quatrano R.S."/>
            <person name="Mayer K.F.X."/>
            <person name="Goodstein D."/>
            <person name="Casacuberta J.M."/>
            <person name="Vandepoele K."/>
            <person name="Reski R."/>
            <person name="Cuming A.C."/>
            <person name="Tuskan G.A."/>
            <person name="Maumus F."/>
            <person name="Salse J."/>
            <person name="Schmutz J."/>
            <person name="Rensing S.A."/>
        </authorList>
    </citation>
    <scope>NUCLEOTIDE SEQUENCE [LARGE SCALE GENOMIC DNA]</scope>
    <source>
        <strain evidence="3 4">cv. Gransden 2004</strain>
    </source>
</reference>
<gene>
    <name evidence="3" type="primary">LOC112291000</name>
    <name evidence="2" type="ORF">PHYPA_018144</name>
</gene>
<dbReference type="InterPro" id="IPR000073">
    <property type="entry name" value="AB_hydrolase_1"/>
</dbReference>
<dbReference type="SUPFAM" id="SSF53474">
    <property type="entry name" value="alpha/beta-Hydrolases"/>
    <property type="match status" value="1"/>
</dbReference>
<dbReference type="EnsemblPlants" id="Pp3c14_7170V3.1">
    <property type="protein sequence ID" value="Pp3c14_7170V3.1"/>
    <property type="gene ID" value="Pp3c14_7170"/>
</dbReference>
<dbReference type="Gramene" id="Pp3c14_7170V3.1">
    <property type="protein sequence ID" value="Pp3c14_7170V3.1"/>
    <property type="gene ID" value="Pp3c14_7170"/>
</dbReference>
<dbReference type="Gene3D" id="3.40.50.1820">
    <property type="entry name" value="alpha/beta hydrolase"/>
    <property type="match status" value="1"/>
</dbReference>
<protein>
    <recommendedName>
        <fullName evidence="1">AB hydrolase-1 domain-containing protein</fullName>
    </recommendedName>
</protein>
<dbReference type="GeneID" id="112291000"/>
<dbReference type="Gramene" id="Pp3c14_7170V3.4">
    <property type="protein sequence ID" value="Pp3c14_7170V3.4"/>
    <property type="gene ID" value="Pp3c14_7170"/>
</dbReference>
<dbReference type="OMA" id="WTHAEPI"/>
<feature type="domain" description="AB hydrolase-1" evidence="1">
    <location>
        <begin position="37"/>
        <end position="296"/>
    </location>
</feature>
<evidence type="ECO:0000259" key="1">
    <source>
        <dbReference type="Pfam" id="PF00561"/>
    </source>
</evidence>
<sequence>MASAKMDEDVKYVGLPDGRRIAYREQGLGKDIAKRSLLVLHGLGSSRVAGMPGVSESLLKDMGVRFVAIDRPGYGFSDFNPKQTFESAAKDLAHVADCLELGSRIYLLGYSCGGAYCWAAARYIPERIAGIAMWAPVGNYSWKGISEIERNTLIGSTTERSRKTHAIIRKVPQWMLYAYVRYFIVPTVGTKWVEDAKSRLSPPDAQNLQKYSADIMERDSIMSAKQKGKGLAQDLLLISSDWGFELSDVQDRYKGPLHIFNGDQDVLVPLGLQEIIKRQLPDLVHLHALKGEGHLSAFCCNDKIHRDTLKCLFGSTSTIGEDAGKLGKKSDDQEVKVGSSIYETIKEGTSALQKPYLH</sequence>
<dbReference type="AlphaFoldDB" id="A0A2K1JGQ2"/>
<dbReference type="RefSeq" id="XP_024393682.1">
    <property type="nucleotide sequence ID" value="XM_024537914.2"/>
</dbReference>
<name>A0A2K1JGQ2_PHYPA</name>
<evidence type="ECO:0000313" key="2">
    <source>
        <dbReference type="EMBL" id="PNR40741.1"/>
    </source>
</evidence>
<dbReference type="InterPro" id="IPR029058">
    <property type="entry name" value="AB_hydrolase_fold"/>
</dbReference>
<reference evidence="2 4" key="1">
    <citation type="journal article" date="2008" name="Science">
        <title>The Physcomitrella genome reveals evolutionary insights into the conquest of land by plants.</title>
        <authorList>
            <person name="Rensing S."/>
            <person name="Lang D."/>
            <person name="Zimmer A."/>
            <person name="Terry A."/>
            <person name="Salamov A."/>
            <person name="Shapiro H."/>
            <person name="Nishiyama T."/>
            <person name="Perroud P.-F."/>
            <person name="Lindquist E."/>
            <person name="Kamisugi Y."/>
            <person name="Tanahashi T."/>
            <person name="Sakakibara K."/>
            <person name="Fujita T."/>
            <person name="Oishi K."/>
            <person name="Shin-I T."/>
            <person name="Kuroki Y."/>
            <person name="Toyoda A."/>
            <person name="Suzuki Y."/>
            <person name="Hashimoto A."/>
            <person name="Yamaguchi K."/>
            <person name="Sugano A."/>
            <person name="Kohara Y."/>
            <person name="Fujiyama A."/>
            <person name="Anterola A."/>
            <person name="Aoki S."/>
            <person name="Ashton N."/>
            <person name="Barbazuk W.B."/>
            <person name="Barker E."/>
            <person name="Bennetzen J."/>
            <person name="Bezanilla M."/>
            <person name="Blankenship R."/>
            <person name="Cho S.H."/>
            <person name="Dutcher S."/>
            <person name="Estelle M."/>
            <person name="Fawcett J.A."/>
            <person name="Gundlach H."/>
            <person name="Hanada K."/>
            <person name="Heyl A."/>
            <person name="Hicks K.A."/>
            <person name="Hugh J."/>
            <person name="Lohr M."/>
            <person name="Mayer K."/>
            <person name="Melkozernov A."/>
            <person name="Murata T."/>
            <person name="Nelson D."/>
            <person name="Pils B."/>
            <person name="Prigge M."/>
            <person name="Reiss B."/>
            <person name="Renner T."/>
            <person name="Rombauts S."/>
            <person name="Rushton P."/>
            <person name="Sanderfoot A."/>
            <person name="Schween G."/>
            <person name="Shiu S.-H."/>
            <person name="Stueber K."/>
            <person name="Theodoulou F.L."/>
            <person name="Tu H."/>
            <person name="Van de Peer Y."/>
            <person name="Verrier P.J."/>
            <person name="Waters E."/>
            <person name="Wood A."/>
            <person name="Yang L."/>
            <person name="Cove D."/>
            <person name="Cuming A."/>
            <person name="Hasebe M."/>
            <person name="Lucas S."/>
            <person name="Mishler D.B."/>
            <person name="Reski R."/>
            <person name="Grigoriev I."/>
            <person name="Quatrano R.S."/>
            <person name="Boore J.L."/>
        </authorList>
    </citation>
    <scope>NUCLEOTIDE SEQUENCE [LARGE SCALE GENOMIC DNA]</scope>
    <source>
        <strain evidence="3 4">cv. Gransden 2004</strain>
    </source>
</reference>
<reference evidence="3" key="3">
    <citation type="submission" date="2020-12" db="UniProtKB">
        <authorList>
            <consortium name="EnsemblPlants"/>
        </authorList>
    </citation>
    <scope>IDENTIFICATION</scope>
</reference>
<dbReference type="PANTHER" id="PTHR45763">
    <property type="entry name" value="HYDROLASE, ALPHA/BETA FOLD FAMILY PROTEIN, EXPRESSED-RELATED"/>
    <property type="match status" value="1"/>
</dbReference>
<dbReference type="PANTHER" id="PTHR45763:SF46">
    <property type="entry name" value="AB HYDROLASE-1 DOMAIN-CONTAINING PROTEIN"/>
    <property type="match status" value="1"/>
</dbReference>